<reference evidence="2" key="1">
    <citation type="journal article" date="2019" name="Int. J. Syst. Evol. Microbiol.">
        <title>The Global Catalogue of Microorganisms (GCM) 10K type strain sequencing project: providing services to taxonomists for standard genome sequencing and annotation.</title>
        <authorList>
            <consortium name="The Broad Institute Genomics Platform"/>
            <consortium name="The Broad Institute Genome Sequencing Center for Infectious Disease"/>
            <person name="Wu L."/>
            <person name="Ma J."/>
        </authorList>
    </citation>
    <scope>NUCLEOTIDE SEQUENCE [LARGE SCALE GENOMIC DNA]</scope>
    <source>
        <strain evidence="2">CCM 8691</strain>
    </source>
</reference>
<name>A0ABV8P8A2_9SPHI</name>
<protein>
    <submittedName>
        <fullName evidence="1">Uncharacterized protein</fullName>
    </submittedName>
</protein>
<gene>
    <name evidence="1" type="ORF">ACFOWA_06720</name>
</gene>
<evidence type="ECO:0000313" key="2">
    <source>
        <dbReference type="Proteomes" id="UP001595789"/>
    </source>
</evidence>
<evidence type="ECO:0000313" key="1">
    <source>
        <dbReference type="EMBL" id="MFC4210865.1"/>
    </source>
</evidence>
<dbReference type="RefSeq" id="WP_378983128.1">
    <property type="nucleotide sequence ID" value="NZ_JBHSBW010000007.1"/>
</dbReference>
<dbReference type="Proteomes" id="UP001595789">
    <property type="component" value="Unassembled WGS sequence"/>
</dbReference>
<dbReference type="EMBL" id="JBHSBW010000007">
    <property type="protein sequence ID" value="MFC4210865.1"/>
    <property type="molecule type" value="Genomic_DNA"/>
</dbReference>
<comment type="caution">
    <text evidence="1">The sequence shown here is derived from an EMBL/GenBank/DDBJ whole genome shotgun (WGS) entry which is preliminary data.</text>
</comment>
<proteinExistence type="predicted"/>
<keyword evidence="2" id="KW-1185">Reference proteome</keyword>
<accession>A0ABV8P8A2</accession>
<organism evidence="1 2">
    <name type="scientific">Pedobacter lithocola</name>
    <dbReference type="NCBI Taxonomy" id="1908239"/>
    <lineage>
        <taxon>Bacteria</taxon>
        <taxon>Pseudomonadati</taxon>
        <taxon>Bacteroidota</taxon>
        <taxon>Sphingobacteriia</taxon>
        <taxon>Sphingobacteriales</taxon>
        <taxon>Sphingobacteriaceae</taxon>
        <taxon>Pedobacter</taxon>
    </lineage>
</organism>
<sequence length="98" mass="10913">MQPFNINIGQGQECQLYTIIPKHPAYAIMVSDNVVAVIEQEEGTWVKRQLSEVDIEDLHIDPSLGESLTQAVVDELGREIELVLAGLPEPNPDERCES</sequence>